<sequence>MVQPQRLKKLLERMVDIYSPSGKEEELVEFLRGYLKRRGLPVTLQPVDENRSNLLVIPPETDVRLALVGHLDTVAAYEIEDYGYSERDGTIRGLGTADMKGGCAAMIEAYLSLWQSGRQRFPAALCLVVGEEEAGDGARQLARQHHFPWVLIGEPTDLRPCLSHYGYVELHVTTGGQRMHASLAGMAQSAVEVLLNVLLNLSKDIQARHPETTYNIRDLYSVHAGFAVPEYSEAWIDLHLPPSSPLGEIVTELEEGVAEQKGRYPGVDVGVNVTTIDAGYALPEKGRLIDALKTVYDRRGLLWAPEPFRSHSDANQLWAAGMKALILGPGRLEYAHAPQEEVPFDQVALASEIYAELMVESCPGSGG</sequence>
<dbReference type="EMBL" id="UPXX01000027">
    <property type="protein sequence ID" value="VBB43964.1"/>
    <property type="molecule type" value="Genomic_DNA"/>
</dbReference>
<accession>A0A653A7K4</accession>
<keyword evidence="4" id="KW-0378">Hydrolase</keyword>
<dbReference type="GO" id="GO:0046872">
    <property type="term" value="F:metal ion binding"/>
    <property type="evidence" value="ECO:0007669"/>
    <property type="project" value="UniProtKB-KW"/>
</dbReference>
<dbReference type="AlphaFoldDB" id="A0A653A7K4"/>
<keyword evidence="3" id="KW-0479">Metal-binding</keyword>
<dbReference type="InterPro" id="IPR002933">
    <property type="entry name" value="Peptidase_M20"/>
</dbReference>
<proteinExistence type="inferred from homology"/>
<reference evidence="7" key="1">
    <citation type="submission" date="2018-07" db="EMBL/GenBank/DDBJ databases">
        <authorList>
            <consortium name="Genoscope - CEA"/>
            <person name="William W."/>
        </authorList>
    </citation>
    <scope>NUCLEOTIDE SEQUENCE</scope>
    <source>
        <strain evidence="7">IK1</strain>
    </source>
</reference>
<dbReference type="InterPro" id="IPR050072">
    <property type="entry name" value="Peptidase_M20A"/>
</dbReference>
<name>A0A653A7K4_UNCDX</name>
<dbReference type="SUPFAM" id="SSF53187">
    <property type="entry name" value="Zn-dependent exopeptidases"/>
    <property type="match status" value="1"/>
</dbReference>
<dbReference type="InterPro" id="IPR011650">
    <property type="entry name" value="Peptidase_M20_dimer"/>
</dbReference>
<dbReference type="Gene3D" id="3.30.70.360">
    <property type="match status" value="1"/>
</dbReference>
<comment type="similarity">
    <text evidence="2">Belongs to the peptidase M20A family.</text>
</comment>
<dbReference type="PANTHER" id="PTHR43808:SF8">
    <property type="entry name" value="PEPTIDASE M20 DIMERISATION DOMAIN-CONTAINING PROTEIN"/>
    <property type="match status" value="1"/>
</dbReference>
<evidence type="ECO:0000259" key="6">
    <source>
        <dbReference type="Pfam" id="PF07687"/>
    </source>
</evidence>
<dbReference type="SUPFAM" id="SSF55031">
    <property type="entry name" value="Bacterial exopeptidase dimerisation domain"/>
    <property type="match status" value="1"/>
</dbReference>
<dbReference type="Pfam" id="PF01546">
    <property type="entry name" value="Peptidase_M20"/>
    <property type="match status" value="1"/>
</dbReference>
<dbReference type="PANTHER" id="PTHR43808">
    <property type="entry name" value="ACETYLORNITHINE DEACETYLASE"/>
    <property type="match status" value="1"/>
</dbReference>
<gene>
    <name evidence="7" type="ORF">TRIP_B330148</name>
</gene>
<dbReference type="InterPro" id="IPR036264">
    <property type="entry name" value="Bact_exopeptidase_dim_dom"/>
</dbReference>
<evidence type="ECO:0000256" key="2">
    <source>
        <dbReference type="ARBA" id="ARBA00006247"/>
    </source>
</evidence>
<evidence type="ECO:0000256" key="5">
    <source>
        <dbReference type="ARBA" id="ARBA00022833"/>
    </source>
</evidence>
<protein>
    <submittedName>
        <fullName evidence="7">Peptidase M20</fullName>
    </submittedName>
</protein>
<dbReference type="Gene3D" id="3.40.630.10">
    <property type="entry name" value="Zn peptidases"/>
    <property type="match status" value="1"/>
</dbReference>
<evidence type="ECO:0000256" key="4">
    <source>
        <dbReference type="ARBA" id="ARBA00022801"/>
    </source>
</evidence>
<evidence type="ECO:0000313" key="7">
    <source>
        <dbReference type="EMBL" id="VBB43964.1"/>
    </source>
</evidence>
<dbReference type="GO" id="GO:0016787">
    <property type="term" value="F:hydrolase activity"/>
    <property type="evidence" value="ECO:0007669"/>
    <property type="project" value="UniProtKB-KW"/>
</dbReference>
<evidence type="ECO:0000256" key="3">
    <source>
        <dbReference type="ARBA" id="ARBA00022723"/>
    </source>
</evidence>
<feature type="domain" description="Peptidase M20 dimerisation" evidence="6">
    <location>
        <begin position="163"/>
        <end position="263"/>
    </location>
</feature>
<keyword evidence="5" id="KW-0862">Zinc</keyword>
<evidence type="ECO:0000256" key="1">
    <source>
        <dbReference type="ARBA" id="ARBA00001947"/>
    </source>
</evidence>
<organism evidence="7">
    <name type="scientific">Uncultured Desulfatiglans sp</name>
    <dbReference type="NCBI Taxonomy" id="1748965"/>
    <lineage>
        <taxon>Bacteria</taxon>
        <taxon>Pseudomonadati</taxon>
        <taxon>Thermodesulfobacteriota</taxon>
        <taxon>Desulfobacteria</taxon>
        <taxon>Desulfatiglandales</taxon>
        <taxon>Desulfatiglandaceae</taxon>
        <taxon>Desulfatiglans</taxon>
        <taxon>environmental samples</taxon>
    </lineage>
</organism>
<dbReference type="Pfam" id="PF07687">
    <property type="entry name" value="M20_dimer"/>
    <property type="match status" value="1"/>
</dbReference>
<comment type="cofactor">
    <cofactor evidence="1">
        <name>Zn(2+)</name>
        <dbReference type="ChEBI" id="CHEBI:29105"/>
    </cofactor>
</comment>